<gene>
    <name evidence="1" type="ORF">SMN809_LOCUS47275</name>
</gene>
<accession>A0A8S3B9Z9</accession>
<name>A0A8S3B9Z9_9BILA</name>
<dbReference type="InterPro" id="IPR013761">
    <property type="entry name" value="SAM/pointed_sf"/>
</dbReference>
<dbReference type="Gene3D" id="1.10.150.50">
    <property type="entry name" value="Transcription Factor, Ets-1"/>
    <property type="match status" value="1"/>
</dbReference>
<protein>
    <submittedName>
        <fullName evidence="1">Uncharacterized protein</fullName>
    </submittedName>
</protein>
<sequence length="62" mass="7339">MLDWTRKNVHDWLMENNLIQMSQLLVDCNGSSLLYLSDFIKNGETKQVLNLLQEESLRRTNE</sequence>
<organism evidence="1 2">
    <name type="scientific">Rotaria magnacalcarata</name>
    <dbReference type="NCBI Taxonomy" id="392030"/>
    <lineage>
        <taxon>Eukaryota</taxon>
        <taxon>Metazoa</taxon>
        <taxon>Spiralia</taxon>
        <taxon>Gnathifera</taxon>
        <taxon>Rotifera</taxon>
        <taxon>Eurotatoria</taxon>
        <taxon>Bdelloidea</taxon>
        <taxon>Philodinida</taxon>
        <taxon>Philodinidae</taxon>
        <taxon>Rotaria</taxon>
    </lineage>
</organism>
<proteinExistence type="predicted"/>
<comment type="caution">
    <text evidence="1">The sequence shown here is derived from an EMBL/GenBank/DDBJ whole genome shotgun (WGS) entry which is preliminary data.</text>
</comment>
<dbReference type="AlphaFoldDB" id="A0A8S3B9Z9"/>
<feature type="non-terminal residue" evidence="1">
    <location>
        <position position="62"/>
    </location>
</feature>
<dbReference type="EMBL" id="CAJOBI010149174">
    <property type="protein sequence ID" value="CAF4803435.1"/>
    <property type="molecule type" value="Genomic_DNA"/>
</dbReference>
<dbReference type="SUPFAM" id="SSF47769">
    <property type="entry name" value="SAM/Pointed domain"/>
    <property type="match status" value="1"/>
</dbReference>
<reference evidence="1" key="1">
    <citation type="submission" date="2021-02" db="EMBL/GenBank/DDBJ databases">
        <authorList>
            <person name="Nowell W R."/>
        </authorList>
    </citation>
    <scope>NUCLEOTIDE SEQUENCE</scope>
</reference>
<evidence type="ECO:0000313" key="1">
    <source>
        <dbReference type="EMBL" id="CAF4803435.1"/>
    </source>
</evidence>
<dbReference type="Proteomes" id="UP000676336">
    <property type="component" value="Unassembled WGS sequence"/>
</dbReference>
<evidence type="ECO:0000313" key="2">
    <source>
        <dbReference type="Proteomes" id="UP000676336"/>
    </source>
</evidence>